<accession>A0A254TK91</accession>
<dbReference type="InterPro" id="IPR007372">
    <property type="entry name" value="Lipid/polyisoprenoid-bd_YceI"/>
</dbReference>
<evidence type="ECO:0000313" key="3">
    <source>
        <dbReference type="Proteomes" id="UP000197535"/>
    </source>
</evidence>
<evidence type="ECO:0000313" key="2">
    <source>
        <dbReference type="EMBL" id="OWW22925.1"/>
    </source>
</evidence>
<dbReference type="Gene3D" id="2.40.128.110">
    <property type="entry name" value="Lipid/polyisoprenoid-binding, YceI-like"/>
    <property type="match status" value="1"/>
</dbReference>
<dbReference type="EMBL" id="LSTO01000001">
    <property type="protein sequence ID" value="OWW22925.1"/>
    <property type="molecule type" value="Genomic_DNA"/>
</dbReference>
<dbReference type="AlphaFoldDB" id="A0A254TK91"/>
<comment type="caution">
    <text evidence="2">The sequence shown here is derived from an EMBL/GenBank/DDBJ whole genome shotgun (WGS) entry which is preliminary data.</text>
</comment>
<gene>
    <name evidence="2" type="ORF">AYR66_17675</name>
</gene>
<keyword evidence="3" id="KW-1185">Reference proteome</keyword>
<dbReference type="Proteomes" id="UP000197535">
    <property type="component" value="Unassembled WGS sequence"/>
</dbReference>
<organism evidence="2 3">
    <name type="scientific">Noviherbaspirillum denitrificans</name>
    <dbReference type="NCBI Taxonomy" id="1968433"/>
    <lineage>
        <taxon>Bacteria</taxon>
        <taxon>Pseudomonadati</taxon>
        <taxon>Pseudomonadota</taxon>
        <taxon>Betaproteobacteria</taxon>
        <taxon>Burkholderiales</taxon>
        <taxon>Oxalobacteraceae</taxon>
        <taxon>Noviherbaspirillum</taxon>
    </lineage>
</organism>
<protein>
    <recommendedName>
        <fullName evidence="1">Lipid/polyisoprenoid-binding YceI-like domain-containing protein</fullName>
    </recommendedName>
</protein>
<dbReference type="InterPro" id="IPR036761">
    <property type="entry name" value="TTHA0802/YceI-like_sf"/>
</dbReference>
<feature type="domain" description="Lipid/polyisoprenoid-binding YceI-like" evidence="1">
    <location>
        <begin position="79"/>
        <end position="172"/>
    </location>
</feature>
<proteinExistence type="predicted"/>
<reference evidence="2 3" key="1">
    <citation type="submission" date="2016-02" db="EMBL/GenBank/DDBJ databases">
        <authorList>
            <person name="Wen L."/>
            <person name="He K."/>
            <person name="Yang H."/>
        </authorList>
    </citation>
    <scope>NUCLEOTIDE SEQUENCE [LARGE SCALE GENOMIC DNA]</scope>
    <source>
        <strain evidence="2 3">TSA40</strain>
    </source>
</reference>
<dbReference type="Pfam" id="PF04264">
    <property type="entry name" value="YceI"/>
    <property type="match status" value="1"/>
</dbReference>
<sequence length="176" mass="19187">MLVDPAASVVAIEVRRGGPLAGLGHDHVVASRDVQGYVLPHDARADLFVPLARLTVDEAGLRSEWGMDKPVSAEAIEGTRRNMLEKVLEAEHHPYALVRISRKDEATLRVAITLHGRTLEVDTPAHIEHADRKMTVSGSMTIAQSDFGITPFSVLGGALQVQDSLALRYRIVALRQ</sequence>
<dbReference type="SUPFAM" id="SSF101874">
    <property type="entry name" value="YceI-like"/>
    <property type="match status" value="1"/>
</dbReference>
<name>A0A254TK91_9BURK</name>
<evidence type="ECO:0000259" key="1">
    <source>
        <dbReference type="Pfam" id="PF04264"/>
    </source>
</evidence>